<evidence type="ECO:0000313" key="8">
    <source>
        <dbReference type="EMBL" id="ROT39008.1"/>
    </source>
</evidence>
<feature type="region of interest" description="Disordered" evidence="5">
    <location>
        <begin position="1"/>
        <end position="85"/>
    </location>
</feature>
<gene>
    <name evidence="8" type="ORF">SODALDRAFT_150498</name>
</gene>
<feature type="transmembrane region" description="Helical" evidence="6">
    <location>
        <begin position="200"/>
        <end position="218"/>
    </location>
</feature>
<dbReference type="Pfam" id="PF25886">
    <property type="entry name" value="Msy1"/>
    <property type="match status" value="1"/>
</dbReference>
<evidence type="ECO:0000256" key="3">
    <source>
        <dbReference type="ARBA" id="ARBA00022989"/>
    </source>
</evidence>
<feature type="region of interest" description="Disordered" evidence="5">
    <location>
        <begin position="814"/>
        <end position="894"/>
    </location>
</feature>
<feature type="domain" description="EF-hand" evidence="7">
    <location>
        <begin position="448"/>
        <end position="483"/>
    </location>
</feature>
<feature type="transmembrane region" description="Helical" evidence="6">
    <location>
        <begin position="289"/>
        <end position="306"/>
    </location>
</feature>
<feature type="transmembrane region" description="Helical" evidence="6">
    <location>
        <begin position="252"/>
        <end position="269"/>
    </location>
</feature>
<dbReference type="InterPro" id="IPR023408">
    <property type="entry name" value="MscS_beta-dom_sf"/>
</dbReference>
<dbReference type="SUPFAM" id="SSF50182">
    <property type="entry name" value="Sm-like ribonucleoproteins"/>
    <property type="match status" value="1"/>
</dbReference>
<dbReference type="Gene3D" id="1.10.238.10">
    <property type="entry name" value="EF-hand"/>
    <property type="match status" value="1"/>
</dbReference>
<dbReference type="Proteomes" id="UP000272025">
    <property type="component" value="Unassembled WGS sequence"/>
</dbReference>
<name>A0A3N2PWY2_SODAK</name>
<dbReference type="EMBL" id="ML119054">
    <property type="protein sequence ID" value="ROT39008.1"/>
    <property type="molecule type" value="Genomic_DNA"/>
</dbReference>
<dbReference type="InterPro" id="IPR002048">
    <property type="entry name" value="EF_hand_dom"/>
</dbReference>
<feature type="transmembrane region" description="Helical" evidence="6">
    <location>
        <begin position="504"/>
        <end position="529"/>
    </location>
</feature>
<feature type="region of interest" description="Disordered" evidence="5">
    <location>
        <begin position="740"/>
        <end position="795"/>
    </location>
</feature>
<dbReference type="InterPro" id="IPR011992">
    <property type="entry name" value="EF-hand-dom_pair"/>
</dbReference>
<dbReference type="SUPFAM" id="SSF47473">
    <property type="entry name" value="EF-hand"/>
    <property type="match status" value="1"/>
</dbReference>
<keyword evidence="2 6" id="KW-0812">Transmembrane</keyword>
<evidence type="ECO:0000256" key="5">
    <source>
        <dbReference type="SAM" id="MobiDB-lite"/>
    </source>
</evidence>
<dbReference type="Gene3D" id="2.30.30.60">
    <property type="match status" value="1"/>
</dbReference>
<proteinExistence type="predicted"/>
<dbReference type="GO" id="GO:0016020">
    <property type="term" value="C:membrane"/>
    <property type="evidence" value="ECO:0007669"/>
    <property type="project" value="UniProtKB-SubCell"/>
</dbReference>
<evidence type="ECO:0000313" key="9">
    <source>
        <dbReference type="Proteomes" id="UP000272025"/>
    </source>
</evidence>
<dbReference type="Pfam" id="PF00924">
    <property type="entry name" value="MS_channel_2nd"/>
    <property type="match status" value="1"/>
</dbReference>
<dbReference type="PANTHER" id="PTHR31323:SF15">
    <property type="entry name" value="MECHANOSENSITIVE ION CHANNEL PROTEIN MSY1"/>
    <property type="match status" value="1"/>
</dbReference>
<dbReference type="GO" id="GO:0005509">
    <property type="term" value="F:calcium ion binding"/>
    <property type="evidence" value="ECO:0007669"/>
    <property type="project" value="InterPro"/>
</dbReference>
<comment type="subcellular location">
    <subcellularLocation>
        <location evidence="1">Membrane</location>
    </subcellularLocation>
</comment>
<protein>
    <recommendedName>
        <fullName evidence="7">EF-hand domain-containing protein</fullName>
    </recommendedName>
</protein>
<feature type="compositionally biased region" description="Polar residues" evidence="5">
    <location>
        <begin position="1"/>
        <end position="13"/>
    </location>
</feature>
<dbReference type="GO" id="GO:0005262">
    <property type="term" value="F:calcium channel activity"/>
    <property type="evidence" value="ECO:0007669"/>
    <property type="project" value="TreeGrafter"/>
</dbReference>
<dbReference type="RefSeq" id="XP_028466814.1">
    <property type="nucleotide sequence ID" value="XM_028606854.1"/>
</dbReference>
<dbReference type="GO" id="GO:0006874">
    <property type="term" value="P:intracellular calcium ion homeostasis"/>
    <property type="evidence" value="ECO:0007669"/>
    <property type="project" value="TreeGrafter"/>
</dbReference>
<dbReference type="InterPro" id="IPR058650">
    <property type="entry name" value="Msy1/2-like"/>
</dbReference>
<organism evidence="8 9">
    <name type="scientific">Sodiomyces alkalinus (strain CBS 110278 / VKM F-3762 / F11)</name>
    <name type="common">Alkaliphilic filamentous fungus</name>
    <dbReference type="NCBI Taxonomy" id="1314773"/>
    <lineage>
        <taxon>Eukaryota</taxon>
        <taxon>Fungi</taxon>
        <taxon>Dikarya</taxon>
        <taxon>Ascomycota</taxon>
        <taxon>Pezizomycotina</taxon>
        <taxon>Sordariomycetes</taxon>
        <taxon>Hypocreomycetidae</taxon>
        <taxon>Glomerellales</taxon>
        <taxon>Plectosphaerellaceae</taxon>
        <taxon>Sodiomyces</taxon>
    </lineage>
</organism>
<feature type="compositionally biased region" description="Polar residues" evidence="5">
    <location>
        <begin position="56"/>
        <end position="66"/>
    </location>
</feature>
<evidence type="ECO:0000259" key="7">
    <source>
        <dbReference type="PROSITE" id="PS50222"/>
    </source>
</evidence>
<feature type="compositionally biased region" description="Pro residues" evidence="5">
    <location>
        <begin position="754"/>
        <end position="768"/>
    </location>
</feature>
<dbReference type="InterPro" id="IPR010920">
    <property type="entry name" value="LSM_dom_sf"/>
</dbReference>
<keyword evidence="4 6" id="KW-0472">Membrane</keyword>
<feature type="transmembrane region" description="Helical" evidence="6">
    <location>
        <begin position="167"/>
        <end position="188"/>
    </location>
</feature>
<dbReference type="PANTHER" id="PTHR31323">
    <property type="entry name" value="MECHANOSENSITIVE ION CHANNEL PROTEIN MSY2"/>
    <property type="match status" value="1"/>
</dbReference>
<dbReference type="AlphaFoldDB" id="A0A3N2PWY2"/>
<evidence type="ECO:0000256" key="6">
    <source>
        <dbReference type="SAM" id="Phobius"/>
    </source>
</evidence>
<evidence type="ECO:0000256" key="4">
    <source>
        <dbReference type="ARBA" id="ARBA00023136"/>
    </source>
</evidence>
<reference evidence="8 9" key="1">
    <citation type="journal article" date="2018" name="Mol. Ecol.">
        <title>The obligate alkalophilic soda-lake fungus Sodiomyces alkalinus has shifted to a protein diet.</title>
        <authorList>
            <person name="Grum-Grzhimaylo A.A."/>
            <person name="Falkoski D.L."/>
            <person name="van den Heuvel J."/>
            <person name="Valero-Jimenez C.A."/>
            <person name="Min B."/>
            <person name="Choi I.G."/>
            <person name="Lipzen A."/>
            <person name="Daum C.G."/>
            <person name="Aanen D.K."/>
            <person name="Tsang A."/>
            <person name="Henrissat B."/>
            <person name="Bilanenko E.N."/>
            <person name="de Vries R.P."/>
            <person name="van Kan J.A.L."/>
            <person name="Grigoriev I.V."/>
            <person name="Debets A.J.M."/>
        </authorList>
    </citation>
    <scope>NUCLEOTIDE SEQUENCE [LARGE SCALE GENOMIC DNA]</scope>
    <source>
        <strain evidence="8 9">F11</strain>
    </source>
</reference>
<keyword evidence="3 6" id="KW-1133">Transmembrane helix</keyword>
<evidence type="ECO:0000256" key="2">
    <source>
        <dbReference type="ARBA" id="ARBA00022692"/>
    </source>
</evidence>
<sequence length="894" mass="99577">MVVASNDANNPGSGSPDGLLDEKRSSHTADTLQDATQPPAANDLQDSSNEKRPRRNTNTDNVTIPDSNYLMPPAEDALRSPGSSRIETHRLNDDLELLRAEQIVSENELSHSRSKRHEQNDLEDIFATGAVVPTDEEEERPRPEKKAGLVGYFFRRWLKKLPRSFRYFLYLLPGAALFLIPILMGHYFDNAPLVGGRDGVALMWFGIWLMVVWCTLWGSRMLTSLMPSAFGAFATLFGSTNHKKWKDVGRNLELHTGLFIWLLIVLVTFQPINNIGRRDPDIFVQWMDIVNKVIIALFVLATLNFAEKIGIQRIATTFHQRTYAQRIEMNKSNINHLVHLYAYARERIAHEDPIWDTTDNAIDPAQTRTPRAALQAVRQVFNKAGLVANRVGNDFIGRKTTFNHDKNIVTELLRTTSSSHTLARLIFRSLANADHDTIYPDDLAAAFATVEEAEHAFSIFDKDYNGDISMEEMEIVVNEIHLERKAIAASLKDLDSVIKKLDKVFLFIIFIVAIIVFIAILSGSAAAGLASAGSAVLGLAWVLQATAQEFLQSIIFVFVKHPFDVGDRVTIYGSTGVGLQGDDYYVTEISLLYTEFKKMEGHIVQAPNSVLNNLFILNQRRSAGLADVVELNLGFATPPESIEMLKDRMLQYCLANKRDYQHRVLTEVRTLNNVQSFTMNFIFFHKSNYQNELLRLTRHNKFVAQLMAEIRALGMQGPWQVQPGGSRDYPVHWASAMPPPSYDASGRTDGNYPAPAPAPAPAPVPAPAAPATAPLRSGSTGIPPGSRPPNNNEPAARQIPVIDANISDFQDVFESRKPDRTPQLSRLQSIREHTRMGHIGRTSGESSSLRQTDSRAAATGASAHRPSTDSASHRRPMFGGRPRSQSQARPGDFV</sequence>
<accession>A0A3N2PWY2</accession>
<keyword evidence="9" id="KW-1185">Reference proteome</keyword>
<dbReference type="InterPro" id="IPR006685">
    <property type="entry name" value="MscS_channel_2nd"/>
</dbReference>
<dbReference type="OrthoDB" id="544685at2759"/>
<dbReference type="PROSITE" id="PS50222">
    <property type="entry name" value="EF_HAND_2"/>
    <property type="match status" value="1"/>
</dbReference>
<dbReference type="GeneID" id="39575332"/>
<evidence type="ECO:0000256" key="1">
    <source>
        <dbReference type="ARBA" id="ARBA00004370"/>
    </source>
</evidence>